<organism evidence="2 3">
    <name type="scientific">Ophiocordyceps camponoti-rufipedis</name>
    <dbReference type="NCBI Taxonomy" id="2004952"/>
    <lineage>
        <taxon>Eukaryota</taxon>
        <taxon>Fungi</taxon>
        <taxon>Dikarya</taxon>
        <taxon>Ascomycota</taxon>
        <taxon>Pezizomycotina</taxon>
        <taxon>Sordariomycetes</taxon>
        <taxon>Hypocreomycetidae</taxon>
        <taxon>Hypocreales</taxon>
        <taxon>Ophiocordycipitaceae</taxon>
        <taxon>Ophiocordyceps</taxon>
    </lineage>
</organism>
<accession>A0A2C5Z561</accession>
<dbReference type="PANTHER" id="PTHR46729:SF1">
    <property type="entry name" value="LEUKOCYTE RECEPTOR CLUSTER MEMBER 9"/>
    <property type="match status" value="1"/>
</dbReference>
<comment type="caution">
    <text evidence="2">The sequence shown here is derived from an EMBL/GenBank/DDBJ whole genome shotgun (WGS) entry which is preliminary data.</text>
</comment>
<dbReference type="STRING" id="2004952.A0A2C5Z561"/>
<dbReference type="Pfam" id="PF04457">
    <property type="entry name" value="MJ1316"/>
    <property type="match status" value="1"/>
</dbReference>
<feature type="domain" description="MJ1316 RNA cyclic group end recognition" evidence="1">
    <location>
        <begin position="1"/>
        <end position="64"/>
    </location>
</feature>
<proteinExistence type="predicted"/>
<dbReference type="InterPro" id="IPR040459">
    <property type="entry name" value="MJ1316"/>
</dbReference>
<sequence>MSRIRWDPSLDPSDYTVGYRDRFAGVRERSLEGWTAESTDEDFIPQHRIVYFRRRSDGALVWDRRSRVDAVFSRRGSPGSGSEL</sequence>
<protein>
    <recommendedName>
        <fullName evidence="1">MJ1316 RNA cyclic group end recognition domain-containing protein</fullName>
    </recommendedName>
</protein>
<dbReference type="PANTHER" id="PTHR46729">
    <property type="entry name" value="LEUKOCYTE RECEPTOR CLUSTER MEMBER 9"/>
    <property type="match status" value="1"/>
</dbReference>
<evidence type="ECO:0000313" key="3">
    <source>
        <dbReference type="Proteomes" id="UP000226431"/>
    </source>
</evidence>
<dbReference type="InterPro" id="IPR042653">
    <property type="entry name" value="Leng9"/>
</dbReference>
<name>A0A2C5Z561_9HYPO</name>
<dbReference type="AlphaFoldDB" id="A0A2C5Z561"/>
<reference evidence="2 3" key="1">
    <citation type="submission" date="2017-06" db="EMBL/GenBank/DDBJ databases">
        <title>Ant-infecting Ophiocordyceps genomes reveal a high diversity of potential behavioral manipulation genes and a possible major role for enterotoxins.</title>
        <authorList>
            <person name="De Bekker C."/>
            <person name="Evans H.C."/>
            <person name="Brachmann A."/>
            <person name="Hughes D.P."/>
        </authorList>
    </citation>
    <scope>NUCLEOTIDE SEQUENCE [LARGE SCALE GENOMIC DNA]</scope>
    <source>
        <strain evidence="2 3">Map16</strain>
    </source>
</reference>
<dbReference type="Proteomes" id="UP000226431">
    <property type="component" value="Unassembled WGS sequence"/>
</dbReference>
<evidence type="ECO:0000259" key="1">
    <source>
        <dbReference type="Pfam" id="PF04457"/>
    </source>
</evidence>
<dbReference type="OrthoDB" id="10263155at2759"/>
<evidence type="ECO:0000313" key="2">
    <source>
        <dbReference type="EMBL" id="PHH74321.1"/>
    </source>
</evidence>
<dbReference type="EMBL" id="NJES01000281">
    <property type="protein sequence ID" value="PHH74321.1"/>
    <property type="molecule type" value="Genomic_DNA"/>
</dbReference>
<keyword evidence="3" id="KW-1185">Reference proteome</keyword>
<gene>
    <name evidence="2" type="ORF">CDD80_3160</name>
</gene>